<dbReference type="EMBL" id="BORR01000006">
    <property type="protein sequence ID" value="GIO37131.1"/>
    <property type="molecule type" value="Genomic_DNA"/>
</dbReference>
<dbReference type="PRINTS" id="PR00344">
    <property type="entry name" value="BCTRLSENSOR"/>
</dbReference>
<dbReference type="CDD" id="cd00075">
    <property type="entry name" value="HATPase"/>
    <property type="match status" value="1"/>
</dbReference>
<feature type="domain" description="Histidine kinase" evidence="13">
    <location>
        <begin position="249"/>
        <end position="467"/>
    </location>
</feature>
<dbReference type="SUPFAM" id="SSF47384">
    <property type="entry name" value="Homodimeric domain of signal transducing histidine kinase"/>
    <property type="match status" value="1"/>
</dbReference>
<dbReference type="PANTHER" id="PTHR44936:SF10">
    <property type="entry name" value="SENSOR PROTEIN RSTB"/>
    <property type="match status" value="1"/>
</dbReference>
<dbReference type="Gene3D" id="6.10.340.10">
    <property type="match status" value="1"/>
</dbReference>
<dbReference type="Gene3D" id="3.30.565.10">
    <property type="entry name" value="Histidine kinase-like ATPase, C-terminal domain"/>
    <property type="match status" value="1"/>
</dbReference>
<dbReference type="Proteomes" id="UP000681162">
    <property type="component" value="Unassembled WGS sequence"/>
</dbReference>
<evidence type="ECO:0000256" key="2">
    <source>
        <dbReference type="ARBA" id="ARBA00004651"/>
    </source>
</evidence>
<dbReference type="InterPro" id="IPR050980">
    <property type="entry name" value="2C_sensor_his_kinase"/>
</dbReference>
<dbReference type="SUPFAM" id="SSF158472">
    <property type="entry name" value="HAMP domain-like"/>
    <property type="match status" value="1"/>
</dbReference>
<evidence type="ECO:0000256" key="5">
    <source>
        <dbReference type="ARBA" id="ARBA00022553"/>
    </source>
</evidence>
<evidence type="ECO:0000259" key="14">
    <source>
        <dbReference type="PROSITE" id="PS50885"/>
    </source>
</evidence>
<dbReference type="InterPro" id="IPR036890">
    <property type="entry name" value="HATPase_C_sf"/>
</dbReference>
<dbReference type="Pfam" id="PF00512">
    <property type="entry name" value="HisKA"/>
    <property type="match status" value="1"/>
</dbReference>
<keyword evidence="4" id="KW-1003">Cell membrane</keyword>
<dbReference type="InterPro" id="IPR003661">
    <property type="entry name" value="HisK_dim/P_dom"/>
</dbReference>
<dbReference type="EC" id="2.7.13.3" evidence="3"/>
<gene>
    <name evidence="15" type="ORF">J41TS12_19920</name>
</gene>
<dbReference type="Pfam" id="PF02518">
    <property type="entry name" value="HATPase_c"/>
    <property type="match status" value="1"/>
</dbReference>
<keyword evidence="11 12" id="KW-0472">Membrane</keyword>
<evidence type="ECO:0000256" key="7">
    <source>
        <dbReference type="ARBA" id="ARBA00022741"/>
    </source>
</evidence>
<dbReference type="InterPro" id="IPR004358">
    <property type="entry name" value="Sig_transdc_His_kin-like_C"/>
</dbReference>
<dbReference type="GO" id="GO:0005524">
    <property type="term" value="F:ATP binding"/>
    <property type="evidence" value="ECO:0007669"/>
    <property type="project" value="UniProtKB-KW"/>
</dbReference>
<evidence type="ECO:0000256" key="9">
    <source>
        <dbReference type="ARBA" id="ARBA00022840"/>
    </source>
</evidence>
<keyword evidence="7" id="KW-0547">Nucleotide-binding</keyword>
<evidence type="ECO:0000256" key="8">
    <source>
        <dbReference type="ARBA" id="ARBA00022777"/>
    </source>
</evidence>
<comment type="subcellular location">
    <subcellularLocation>
        <location evidence="2">Cell membrane</location>
        <topology evidence="2">Multi-pass membrane protein</topology>
    </subcellularLocation>
</comment>
<dbReference type="InterPro" id="IPR003660">
    <property type="entry name" value="HAMP_dom"/>
</dbReference>
<evidence type="ECO:0000259" key="13">
    <source>
        <dbReference type="PROSITE" id="PS50109"/>
    </source>
</evidence>
<dbReference type="PANTHER" id="PTHR44936">
    <property type="entry name" value="SENSOR PROTEIN CREC"/>
    <property type="match status" value="1"/>
</dbReference>
<accession>A0A919XQ06</accession>
<dbReference type="PROSITE" id="PS50885">
    <property type="entry name" value="HAMP"/>
    <property type="match status" value="1"/>
</dbReference>
<evidence type="ECO:0000256" key="3">
    <source>
        <dbReference type="ARBA" id="ARBA00012438"/>
    </source>
</evidence>
<dbReference type="SMART" id="SM00388">
    <property type="entry name" value="HisKA"/>
    <property type="match status" value="1"/>
</dbReference>
<organism evidence="15 16">
    <name type="scientific">Paenibacillus antibioticophila</name>
    <dbReference type="NCBI Taxonomy" id="1274374"/>
    <lineage>
        <taxon>Bacteria</taxon>
        <taxon>Bacillati</taxon>
        <taxon>Bacillota</taxon>
        <taxon>Bacilli</taxon>
        <taxon>Bacillales</taxon>
        <taxon>Paenibacillaceae</taxon>
        <taxon>Paenibacillus</taxon>
    </lineage>
</organism>
<comment type="catalytic activity">
    <reaction evidence="1">
        <text>ATP + protein L-histidine = ADP + protein N-phospho-L-histidine.</text>
        <dbReference type="EC" id="2.7.13.3"/>
    </reaction>
</comment>
<dbReference type="InterPro" id="IPR005467">
    <property type="entry name" value="His_kinase_dom"/>
</dbReference>
<feature type="domain" description="HAMP" evidence="14">
    <location>
        <begin position="188"/>
        <end position="241"/>
    </location>
</feature>
<dbReference type="PROSITE" id="PS50109">
    <property type="entry name" value="HIS_KIN"/>
    <property type="match status" value="1"/>
</dbReference>
<dbReference type="SUPFAM" id="SSF55874">
    <property type="entry name" value="ATPase domain of HSP90 chaperone/DNA topoisomerase II/histidine kinase"/>
    <property type="match status" value="1"/>
</dbReference>
<feature type="transmembrane region" description="Helical" evidence="12">
    <location>
        <begin position="20"/>
        <end position="39"/>
    </location>
</feature>
<dbReference type="SMART" id="SM00304">
    <property type="entry name" value="HAMP"/>
    <property type="match status" value="1"/>
</dbReference>
<evidence type="ECO:0000256" key="11">
    <source>
        <dbReference type="ARBA" id="ARBA00023136"/>
    </source>
</evidence>
<evidence type="ECO:0000313" key="16">
    <source>
        <dbReference type="Proteomes" id="UP000681162"/>
    </source>
</evidence>
<dbReference type="InterPro" id="IPR036097">
    <property type="entry name" value="HisK_dim/P_sf"/>
</dbReference>
<dbReference type="CDD" id="cd06225">
    <property type="entry name" value="HAMP"/>
    <property type="match status" value="1"/>
</dbReference>
<keyword evidence="9" id="KW-0067">ATP-binding</keyword>
<feature type="transmembrane region" description="Helical" evidence="12">
    <location>
        <begin position="165"/>
        <end position="186"/>
    </location>
</feature>
<evidence type="ECO:0000256" key="6">
    <source>
        <dbReference type="ARBA" id="ARBA00022679"/>
    </source>
</evidence>
<evidence type="ECO:0000256" key="1">
    <source>
        <dbReference type="ARBA" id="ARBA00000085"/>
    </source>
</evidence>
<proteinExistence type="predicted"/>
<evidence type="ECO:0000256" key="12">
    <source>
        <dbReference type="SAM" id="Phobius"/>
    </source>
</evidence>
<dbReference type="Gene3D" id="1.10.287.130">
    <property type="match status" value="1"/>
</dbReference>
<keyword evidence="12" id="KW-1133">Transmembrane helix</keyword>
<keyword evidence="10" id="KW-0902">Two-component regulatory system</keyword>
<keyword evidence="5" id="KW-0597">Phosphoprotein</keyword>
<dbReference type="GO" id="GO:0000155">
    <property type="term" value="F:phosphorelay sensor kinase activity"/>
    <property type="evidence" value="ECO:0007669"/>
    <property type="project" value="InterPro"/>
</dbReference>
<keyword evidence="6" id="KW-0808">Transferase</keyword>
<dbReference type="InterPro" id="IPR003594">
    <property type="entry name" value="HATPase_dom"/>
</dbReference>
<evidence type="ECO:0000256" key="4">
    <source>
        <dbReference type="ARBA" id="ARBA00022475"/>
    </source>
</evidence>
<keyword evidence="8" id="KW-0418">Kinase</keyword>
<dbReference type="AlphaFoldDB" id="A0A919XQ06"/>
<dbReference type="Pfam" id="PF00672">
    <property type="entry name" value="HAMP"/>
    <property type="match status" value="1"/>
</dbReference>
<reference evidence="15 16" key="1">
    <citation type="submission" date="2021-03" db="EMBL/GenBank/DDBJ databases">
        <title>Antimicrobial resistance genes in bacteria isolated from Japanese honey, and their potential for conferring macrolide and lincosamide resistance in the American foulbrood pathogen Paenibacillus larvae.</title>
        <authorList>
            <person name="Okamoto M."/>
            <person name="Kumagai M."/>
            <person name="Kanamori H."/>
            <person name="Takamatsu D."/>
        </authorList>
    </citation>
    <scope>NUCLEOTIDE SEQUENCE [LARGE SCALE GENOMIC DNA]</scope>
    <source>
        <strain evidence="15 16">J41TS12</strain>
    </source>
</reference>
<dbReference type="CDD" id="cd00082">
    <property type="entry name" value="HisKA"/>
    <property type="match status" value="1"/>
</dbReference>
<comment type="caution">
    <text evidence="15">The sequence shown here is derived from an EMBL/GenBank/DDBJ whole genome shotgun (WGS) entry which is preliminary data.</text>
</comment>
<sequence length="468" mass="52128">MDQRIKPKAASLLSYWTLRYFAILCLGLAIIAVAAVYWIQDTARDNRLKTSGLLVQEISERIASSDGELAIPGDFERLLKSRFDYFNVDKDELCLIITDKKGHLVFSKPKISEYELKHKLTDDLARSRDNRFLAVTAPIMGEGGQQGQVALLQSKRSLTYSPNEIVLVVLLLLTLILCGWITLYALSRKLSRPIRDVALSARQIAAGSYDVSLEIDAPEREVRELIGSFKDMALRLKQLEEWRALALAGVTHELKTPVTSIKGLLLAVREGVVNREEAEEFLEIALKESERMEWMVADLLHYNALSSGSVEVKNSPLQVKVLIEEIVYQWGLIHEGEPVSVKVAPGAEELIAGGDALRIQQIIVNLLNNALQAAVPERPLRIRIDLTAQDHVVYIRVQDNGSGIPAEEQPQVFEQFYRGEAKKRKVRGLGLGLTFSRLLARAQGGDLLLDGSSDAGSTFVLKLRREPG</sequence>
<dbReference type="GO" id="GO:0005886">
    <property type="term" value="C:plasma membrane"/>
    <property type="evidence" value="ECO:0007669"/>
    <property type="project" value="UniProtKB-SubCell"/>
</dbReference>
<dbReference type="RefSeq" id="WP_212939435.1">
    <property type="nucleotide sequence ID" value="NZ_BORR01000006.1"/>
</dbReference>
<protein>
    <recommendedName>
        <fullName evidence="3">histidine kinase</fullName>
        <ecNumber evidence="3">2.7.13.3</ecNumber>
    </recommendedName>
</protein>
<name>A0A919XQ06_9BACL</name>
<dbReference type="SMART" id="SM00387">
    <property type="entry name" value="HATPase_c"/>
    <property type="match status" value="1"/>
</dbReference>
<evidence type="ECO:0000256" key="10">
    <source>
        <dbReference type="ARBA" id="ARBA00023012"/>
    </source>
</evidence>
<keyword evidence="12" id="KW-0812">Transmembrane</keyword>
<keyword evidence="16" id="KW-1185">Reference proteome</keyword>
<evidence type="ECO:0000313" key="15">
    <source>
        <dbReference type="EMBL" id="GIO37131.1"/>
    </source>
</evidence>